<keyword evidence="1" id="KW-0812">Transmembrane</keyword>
<evidence type="ECO:0000256" key="1">
    <source>
        <dbReference type="SAM" id="Phobius"/>
    </source>
</evidence>
<organism evidence="2 3">
    <name type="scientific">Paramecium sonneborni</name>
    <dbReference type="NCBI Taxonomy" id="65129"/>
    <lineage>
        <taxon>Eukaryota</taxon>
        <taxon>Sar</taxon>
        <taxon>Alveolata</taxon>
        <taxon>Ciliophora</taxon>
        <taxon>Intramacronucleata</taxon>
        <taxon>Oligohymenophorea</taxon>
        <taxon>Peniculida</taxon>
        <taxon>Parameciidae</taxon>
        <taxon>Paramecium</taxon>
    </lineage>
</organism>
<dbReference type="AlphaFoldDB" id="A0A8S1KGQ4"/>
<evidence type="ECO:0008006" key="4">
    <source>
        <dbReference type="Google" id="ProtNLM"/>
    </source>
</evidence>
<sequence>MGISRRQQKLIQHRRKLMRKSPLKSEFIKKFYYQKIERGREIYLGSYSKYQDFWKKRIFQSQRYQKKRKWKNIFGVLWVQKQTIENILKIQFQEIIQKIKLYINRRQLFIIYVVVKYYLTFIRPHLLHSQQNFIFFIQRVAVFTFNKS</sequence>
<protein>
    <recommendedName>
        <fullName evidence="4">Transmembrane protein</fullName>
    </recommendedName>
</protein>
<proteinExistence type="predicted"/>
<evidence type="ECO:0000313" key="2">
    <source>
        <dbReference type="EMBL" id="CAD8053473.1"/>
    </source>
</evidence>
<accession>A0A8S1KGQ4</accession>
<reference evidence="2" key="1">
    <citation type="submission" date="2021-01" db="EMBL/GenBank/DDBJ databases">
        <authorList>
            <consortium name="Genoscope - CEA"/>
            <person name="William W."/>
        </authorList>
    </citation>
    <scope>NUCLEOTIDE SEQUENCE</scope>
</reference>
<dbReference type="EMBL" id="CAJJDN010000007">
    <property type="protein sequence ID" value="CAD8053473.1"/>
    <property type="molecule type" value="Genomic_DNA"/>
</dbReference>
<name>A0A8S1KGQ4_9CILI</name>
<keyword evidence="1" id="KW-1133">Transmembrane helix</keyword>
<comment type="caution">
    <text evidence="2">The sequence shown here is derived from an EMBL/GenBank/DDBJ whole genome shotgun (WGS) entry which is preliminary data.</text>
</comment>
<gene>
    <name evidence="2" type="ORF">PSON_ATCC_30995.1.T0070360</name>
</gene>
<dbReference type="Proteomes" id="UP000692954">
    <property type="component" value="Unassembled WGS sequence"/>
</dbReference>
<keyword evidence="1" id="KW-0472">Membrane</keyword>
<keyword evidence="3" id="KW-1185">Reference proteome</keyword>
<feature type="transmembrane region" description="Helical" evidence="1">
    <location>
        <begin position="108"/>
        <end position="126"/>
    </location>
</feature>
<evidence type="ECO:0000313" key="3">
    <source>
        <dbReference type="Proteomes" id="UP000692954"/>
    </source>
</evidence>